<dbReference type="InterPro" id="IPR011528">
    <property type="entry name" value="NERD"/>
</dbReference>
<accession>A0A6G7WGD2</accession>
<name>A0A6G7WGD2_9LACT</name>
<organism evidence="2 3">
    <name type="scientific">Jeotgalibaca porci</name>
    <dbReference type="NCBI Taxonomy" id="1868793"/>
    <lineage>
        <taxon>Bacteria</taxon>
        <taxon>Bacillati</taxon>
        <taxon>Bacillota</taxon>
        <taxon>Bacilli</taxon>
        <taxon>Lactobacillales</taxon>
        <taxon>Carnobacteriaceae</taxon>
        <taxon>Jeotgalibaca</taxon>
    </lineage>
</organism>
<dbReference type="RefSeq" id="WP_166062342.1">
    <property type="nucleotide sequence ID" value="NZ_CP049889.1"/>
</dbReference>
<dbReference type="Pfam" id="PF08378">
    <property type="entry name" value="NERD"/>
    <property type="match status" value="1"/>
</dbReference>
<dbReference type="KEGG" id="jpo:G7058_03985"/>
<keyword evidence="3" id="KW-1185">Reference proteome</keyword>
<sequence length="282" mass="32340">MLVKSSEQIEALAVMKSLDGRMAFGEKDERYFRNWLSGALGEQIVEDGAACLDGCVARIHDLVIVEDRTCQIDALWIGSQTVYLLEVKHWDGVFTVDAQGFQVIVHDPLSQLERTKRMVERVLKRMGVGLMVEARLVFTNPNMTLYGLSEEMPIVMPSQIERYFQKIRVAESPISEWQIRLGKKLAALHASRNPHQNLMAYSRESVRAGILCGVCRVPMSVRCRWKLACPKCGMVEKKADGFYRTQKELEILFPEIARKPVELRRWMGDMISEKTIYRLTRT</sequence>
<dbReference type="PROSITE" id="PS50965">
    <property type="entry name" value="NERD"/>
    <property type="match status" value="1"/>
</dbReference>
<evidence type="ECO:0000313" key="2">
    <source>
        <dbReference type="EMBL" id="QIK51291.1"/>
    </source>
</evidence>
<evidence type="ECO:0000313" key="3">
    <source>
        <dbReference type="Proteomes" id="UP000501830"/>
    </source>
</evidence>
<dbReference type="AlphaFoldDB" id="A0A6G7WGD2"/>
<dbReference type="Proteomes" id="UP000501830">
    <property type="component" value="Chromosome"/>
</dbReference>
<evidence type="ECO:0000259" key="1">
    <source>
        <dbReference type="PROSITE" id="PS50965"/>
    </source>
</evidence>
<proteinExistence type="predicted"/>
<gene>
    <name evidence="2" type="ORF">G7058_03985</name>
</gene>
<reference evidence="2 3" key="1">
    <citation type="journal article" date="2017" name="Int. J. Syst. Evol. Microbiol.">
        <title>Jeotgalibaca porci sp. nov. and Jeotgalibaca arthritidis sp. nov., isolated from pigs, and emended description of the genus Jeotgalibaca.</title>
        <authorList>
            <person name="Zamora L."/>
            <person name="Perez-Sancho M."/>
            <person name="Dominguez L."/>
            <person name="Fernandez-Garayzabal J.F."/>
            <person name="Vela A.I."/>
        </authorList>
    </citation>
    <scope>NUCLEOTIDE SEQUENCE [LARGE SCALE GENOMIC DNA]</scope>
    <source>
        <strain evidence="2 3">CCUG 69148</strain>
    </source>
</reference>
<dbReference type="EMBL" id="CP049889">
    <property type="protein sequence ID" value="QIK51291.1"/>
    <property type="molecule type" value="Genomic_DNA"/>
</dbReference>
<protein>
    <submittedName>
        <fullName evidence="2">NERD domain-containing protein</fullName>
    </submittedName>
</protein>
<dbReference type="GeneID" id="94552427"/>
<feature type="domain" description="NERD" evidence="1">
    <location>
        <begin position="37"/>
        <end position="145"/>
    </location>
</feature>